<evidence type="ECO:0000313" key="8">
    <source>
        <dbReference type="Proteomes" id="UP000015103"/>
    </source>
</evidence>
<dbReference type="STRING" id="13249.T1HQF1"/>
<evidence type="ECO:0000256" key="5">
    <source>
        <dbReference type="ARBA" id="ARBA00023134"/>
    </source>
</evidence>
<dbReference type="InterPro" id="IPR004520">
    <property type="entry name" value="GTPase_MnmE"/>
</dbReference>
<dbReference type="Gene3D" id="3.40.50.300">
    <property type="entry name" value="P-loop containing nucleotide triphosphate hydrolases"/>
    <property type="match status" value="1"/>
</dbReference>
<dbReference type="Pfam" id="PF12631">
    <property type="entry name" value="MnmE_helical"/>
    <property type="match status" value="1"/>
</dbReference>
<dbReference type="CDD" id="cd14858">
    <property type="entry name" value="TrmE_N"/>
    <property type="match status" value="1"/>
</dbReference>
<accession>T1HQF1</accession>
<dbReference type="InterPro" id="IPR006073">
    <property type="entry name" value="GTP-bd"/>
</dbReference>
<name>T1HQF1_RHOPR</name>
<keyword evidence="4 6" id="KW-0547">Nucleotide-binding</keyword>
<comment type="subcellular location">
    <subcellularLocation>
        <location evidence="1">Mitochondrion</location>
    </subcellularLocation>
</comment>
<evidence type="ECO:0000256" key="3">
    <source>
        <dbReference type="ARBA" id="ARBA00022694"/>
    </source>
</evidence>
<keyword evidence="5 6" id="KW-0342">GTP-binding</keyword>
<dbReference type="GO" id="GO:0030488">
    <property type="term" value="P:tRNA methylation"/>
    <property type="evidence" value="ECO:0007669"/>
    <property type="project" value="TreeGrafter"/>
</dbReference>
<dbReference type="SUPFAM" id="SSF52540">
    <property type="entry name" value="P-loop containing nucleoside triphosphate hydrolases"/>
    <property type="match status" value="1"/>
</dbReference>
<dbReference type="Gene3D" id="3.30.1360.120">
    <property type="entry name" value="Probable tRNA modification gtpase trme, domain 1"/>
    <property type="match status" value="1"/>
</dbReference>
<dbReference type="GO" id="GO:0005525">
    <property type="term" value="F:GTP binding"/>
    <property type="evidence" value="ECO:0007669"/>
    <property type="project" value="UniProtKB-KW"/>
</dbReference>
<dbReference type="EMBL" id="ACPB03017380">
    <property type="status" value="NOT_ANNOTATED_CDS"/>
    <property type="molecule type" value="Genomic_DNA"/>
</dbReference>
<dbReference type="NCBIfam" id="TIGR00450">
    <property type="entry name" value="mnmE_trmE_thdF"/>
    <property type="match status" value="1"/>
</dbReference>
<dbReference type="CDD" id="cd04164">
    <property type="entry name" value="trmE"/>
    <property type="match status" value="1"/>
</dbReference>
<dbReference type="eggNOG" id="KOG1191">
    <property type="taxonomic scope" value="Eukaryota"/>
</dbReference>
<evidence type="ECO:0000256" key="1">
    <source>
        <dbReference type="ARBA" id="ARBA00004173"/>
    </source>
</evidence>
<dbReference type="HOGENOM" id="CLU_019624_3_1_1"/>
<dbReference type="VEuPathDB" id="VectorBase:RPRC006275"/>
<dbReference type="PANTHER" id="PTHR42714:SF2">
    <property type="entry name" value="TRNA MODIFICATION GTPASE GTPBP3, MITOCHONDRIAL"/>
    <property type="match status" value="1"/>
</dbReference>
<dbReference type="InterPro" id="IPR027368">
    <property type="entry name" value="MnmE_dom2"/>
</dbReference>
<reference evidence="7" key="1">
    <citation type="submission" date="2015-05" db="UniProtKB">
        <authorList>
            <consortium name="EnsemblMetazoa"/>
        </authorList>
    </citation>
    <scope>IDENTIFICATION</scope>
</reference>
<dbReference type="GO" id="GO:0005739">
    <property type="term" value="C:mitochondrion"/>
    <property type="evidence" value="ECO:0007669"/>
    <property type="project" value="UniProtKB-SubCell"/>
</dbReference>
<dbReference type="Gene3D" id="1.20.120.430">
    <property type="entry name" value="tRNA modification GTPase MnmE domain 2"/>
    <property type="match status" value="1"/>
</dbReference>
<keyword evidence="8" id="KW-1185">Reference proteome</keyword>
<dbReference type="GO" id="GO:0002098">
    <property type="term" value="P:tRNA wobble uridine modification"/>
    <property type="evidence" value="ECO:0007669"/>
    <property type="project" value="TreeGrafter"/>
</dbReference>
<evidence type="ECO:0000256" key="4">
    <source>
        <dbReference type="ARBA" id="ARBA00022741"/>
    </source>
</evidence>
<dbReference type="Pfam" id="PF10396">
    <property type="entry name" value="TrmE_N"/>
    <property type="match status" value="1"/>
</dbReference>
<dbReference type="InterPro" id="IPR018948">
    <property type="entry name" value="GTP-bd_TrmE_N"/>
</dbReference>
<dbReference type="EnsemblMetazoa" id="RPRC006275-RA">
    <property type="protein sequence ID" value="RPRC006275-PA"/>
    <property type="gene ID" value="RPRC006275"/>
</dbReference>
<dbReference type="NCBIfam" id="TIGR00231">
    <property type="entry name" value="small_GTP"/>
    <property type="match status" value="1"/>
</dbReference>
<dbReference type="NCBIfam" id="NF003661">
    <property type="entry name" value="PRK05291.1-3"/>
    <property type="match status" value="1"/>
</dbReference>
<dbReference type="InterPro" id="IPR025867">
    <property type="entry name" value="MnmE_helical"/>
</dbReference>
<dbReference type="HAMAP" id="MF_00379">
    <property type="entry name" value="GTPase_MnmE"/>
    <property type="match status" value="1"/>
</dbReference>
<evidence type="ECO:0000313" key="7">
    <source>
        <dbReference type="EnsemblMetazoa" id="RPRC006275-PA"/>
    </source>
</evidence>
<dbReference type="FunFam" id="3.30.1360.120:FF:000007">
    <property type="entry name" value="tRNA modification GTPase GTPBP3, mitochondrial"/>
    <property type="match status" value="1"/>
</dbReference>
<evidence type="ECO:0000256" key="2">
    <source>
        <dbReference type="ARBA" id="ARBA00011043"/>
    </source>
</evidence>
<dbReference type="InterPro" id="IPR027266">
    <property type="entry name" value="TrmE/GcvT-like"/>
</dbReference>
<dbReference type="Pfam" id="PF01926">
    <property type="entry name" value="MMR_HSR1"/>
    <property type="match status" value="1"/>
</dbReference>
<sequence length="498" mass="55351">MKKSGQLFLINNVRNFLKREISTIFALSSGYGKCGVAVIRVSGPDAADVMKQLGSFKLLPEARKSVLRRIRDPSTNEVLDRGLVLWFPGRPGSFTGEDCCEFHVHGSIAVISAILNSLKRLPNLRLAEPGEFTKRAFYAGKLDLTAVEGLNDLINSETEFQRKQALNQLEGSLFHVYTEWKNILTKCVSNIEAYIDFGEDENIESEIFKNTHKVVKDLQYLIKKHLQDGRRGERLRSGVSMTILGAPNVGKSSLLNKLCKRPAAIVSPIAGTTRDLVTVDLDIGGYPVVLTDTAGIRADTSDLIEIEGVARAKKAASDADLILLVLDSAHFTDWLSKNSLNALLHICDNFTTYFTSDSSSTGEVRKIIMIFNKIDLIHATLLSTIKEVNDYFGTAILPVSCKTEDGLELLIEKVICNLNMLCGQPSVESPCYTQLRHRMCLTECEQFLNSYLNYENERDIDLGGHYLRLALYSLGKITGHVSTEEILNKIFADFCIGK</sequence>
<dbReference type="AlphaFoldDB" id="T1HQF1"/>
<proteinExistence type="inferred from homology"/>
<dbReference type="Proteomes" id="UP000015103">
    <property type="component" value="Unassembled WGS sequence"/>
</dbReference>
<evidence type="ECO:0000256" key="6">
    <source>
        <dbReference type="RuleBase" id="RU003313"/>
    </source>
</evidence>
<comment type="similarity">
    <text evidence="2 6">Belongs to the TRAFAC class TrmE-Era-EngA-EngB-Septin-like GTPase superfamily. TrmE GTPase family.</text>
</comment>
<dbReference type="InterPro" id="IPR027417">
    <property type="entry name" value="P-loop_NTPase"/>
</dbReference>
<dbReference type="PANTHER" id="PTHR42714">
    <property type="entry name" value="TRNA MODIFICATION GTPASE GTPBP3"/>
    <property type="match status" value="1"/>
</dbReference>
<dbReference type="InParanoid" id="T1HQF1"/>
<dbReference type="FunCoup" id="T1HQF1">
    <property type="interactions" value="1164"/>
</dbReference>
<organism evidence="7 8">
    <name type="scientific">Rhodnius prolixus</name>
    <name type="common">Triatomid bug</name>
    <dbReference type="NCBI Taxonomy" id="13249"/>
    <lineage>
        <taxon>Eukaryota</taxon>
        <taxon>Metazoa</taxon>
        <taxon>Ecdysozoa</taxon>
        <taxon>Arthropoda</taxon>
        <taxon>Hexapoda</taxon>
        <taxon>Insecta</taxon>
        <taxon>Pterygota</taxon>
        <taxon>Neoptera</taxon>
        <taxon>Paraneoptera</taxon>
        <taxon>Hemiptera</taxon>
        <taxon>Heteroptera</taxon>
        <taxon>Panheteroptera</taxon>
        <taxon>Cimicomorpha</taxon>
        <taxon>Reduviidae</taxon>
        <taxon>Triatominae</taxon>
        <taxon>Rhodnius</taxon>
    </lineage>
</organism>
<dbReference type="OMA" id="EFHCHGG"/>
<keyword evidence="3 6" id="KW-0819">tRNA processing</keyword>
<dbReference type="InterPro" id="IPR005225">
    <property type="entry name" value="Small_GTP-bd"/>
</dbReference>
<protein>
    <submittedName>
        <fullName evidence="7">TrmE-type G domain-containing protein</fullName>
    </submittedName>
</protein>
<dbReference type="GO" id="GO:0003924">
    <property type="term" value="F:GTPase activity"/>
    <property type="evidence" value="ECO:0007669"/>
    <property type="project" value="InterPro"/>
</dbReference>
<dbReference type="InterPro" id="IPR031168">
    <property type="entry name" value="G_TrmE"/>
</dbReference>
<dbReference type="PROSITE" id="PS51709">
    <property type="entry name" value="G_TRME"/>
    <property type="match status" value="1"/>
</dbReference>